<proteinExistence type="predicted"/>
<dbReference type="Pfam" id="PF19789">
    <property type="entry name" value="DUF6273"/>
    <property type="match status" value="1"/>
</dbReference>
<evidence type="ECO:0000313" key="3">
    <source>
        <dbReference type="Proteomes" id="UP001230220"/>
    </source>
</evidence>
<protein>
    <recommendedName>
        <fullName evidence="1">DUF6273 domain-containing protein</fullName>
    </recommendedName>
</protein>
<name>A0ABU0E580_9FIRM</name>
<sequence>MKAGELITFGNYEWRVLDVQSDRVLLITEDMIGQHPYHNKAGNVTWKDCELRSYLNTEFYKTFSEEDRKRIITVINKNPNNEWYDSNGGEDSKDKIFLLSIEEVACKYFGDSSTLLYNPGKNQKYWFQRKDENNSNRRSKFGGYGWWWWLRSPGRDNKRAVYIWGDGNIGIQGNGTYKYSSNTIHPITKDNSGGIRPALWIKR</sequence>
<dbReference type="InterPro" id="IPR046240">
    <property type="entry name" value="DUF6273"/>
</dbReference>
<accession>A0ABU0E580</accession>
<dbReference type="EMBL" id="JAUSUR010000005">
    <property type="protein sequence ID" value="MDQ0362054.1"/>
    <property type="molecule type" value="Genomic_DNA"/>
</dbReference>
<organism evidence="2 3">
    <name type="scientific">Breznakia pachnodae</name>
    <dbReference type="NCBI Taxonomy" id="265178"/>
    <lineage>
        <taxon>Bacteria</taxon>
        <taxon>Bacillati</taxon>
        <taxon>Bacillota</taxon>
        <taxon>Erysipelotrichia</taxon>
        <taxon>Erysipelotrichales</taxon>
        <taxon>Erysipelotrichaceae</taxon>
        <taxon>Breznakia</taxon>
    </lineage>
</organism>
<reference evidence="2 3" key="1">
    <citation type="submission" date="2023-07" db="EMBL/GenBank/DDBJ databases">
        <title>Genomic Encyclopedia of Type Strains, Phase IV (KMG-IV): sequencing the most valuable type-strain genomes for metagenomic binning, comparative biology and taxonomic classification.</title>
        <authorList>
            <person name="Goeker M."/>
        </authorList>
    </citation>
    <scope>NUCLEOTIDE SEQUENCE [LARGE SCALE GENOMIC DNA]</scope>
    <source>
        <strain evidence="2 3">DSM 16784</strain>
    </source>
</reference>
<dbReference type="Proteomes" id="UP001230220">
    <property type="component" value="Unassembled WGS sequence"/>
</dbReference>
<gene>
    <name evidence="2" type="ORF">J2S15_002807</name>
</gene>
<feature type="domain" description="DUF6273" evidence="1">
    <location>
        <begin position="22"/>
        <end position="202"/>
    </location>
</feature>
<comment type="caution">
    <text evidence="2">The sequence shown here is derived from an EMBL/GenBank/DDBJ whole genome shotgun (WGS) entry which is preliminary data.</text>
</comment>
<evidence type="ECO:0000313" key="2">
    <source>
        <dbReference type="EMBL" id="MDQ0362054.1"/>
    </source>
</evidence>
<evidence type="ECO:0000259" key="1">
    <source>
        <dbReference type="Pfam" id="PF19789"/>
    </source>
</evidence>
<keyword evidence="3" id="KW-1185">Reference proteome</keyword>
<dbReference type="RefSeq" id="WP_307409315.1">
    <property type="nucleotide sequence ID" value="NZ_JAUSUR010000005.1"/>
</dbReference>